<dbReference type="InterPro" id="IPR052526">
    <property type="entry name" value="HTH-type_Bedaq_tolerance"/>
</dbReference>
<name>A0A0H3MWQ9_MYCLB</name>
<dbReference type="InterPro" id="IPR036390">
    <property type="entry name" value="WH_DNA-bd_sf"/>
</dbReference>
<dbReference type="KEGG" id="mlb:MLBr02696"/>
<dbReference type="InterPro" id="IPR036388">
    <property type="entry name" value="WH-like_DNA-bd_sf"/>
</dbReference>
<dbReference type="PANTHER" id="PTHR39515:SF2">
    <property type="entry name" value="HTH-TYPE TRANSCRIPTIONAL REGULATOR RV0880"/>
    <property type="match status" value="1"/>
</dbReference>
<evidence type="ECO:0000259" key="1">
    <source>
        <dbReference type="PROSITE" id="PS50995"/>
    </source>
</evidence>
<dbReference type="Proteomes" id="UP000006900">
    <property type="component" value="Chromosome"/>
</dbReference>
<dbReference type="AlphaFoldDB" id="A0A0H3MWQ9"/>
<dbReference type="HOGENOM" id="CLU_1141570_0_0_11"/>
<evidence type="ECO:0000313" key="2">
    <source>
        <dbReference type="EMBL" id="CAR72796.1"/>
    </source>
</evidence>
<dbReference type="SUPFAM" id="SSF46785">
    <property type="entry name" value="Winged helix' DNA-binding domain"/>
    <property type="match status" value="1"/>
</dbReference>
<protein>
    <submittedName>
        <fullName evidence="2">MarR-family regulatory protein</fullName>
    </submittedName>
</protein>
<reference evidence="2 3" key="1">
    <citation type="journal article" date="2009" name="Nat. Genet.">
        <title>Comparative genomic and phylogeographic analysis of Mycobacterium leprae.</title>
        <authorList>
            <person name="Monot M."/>
            <person name="Honore N."/>
            <person name="Garnier T."/>
            <person name="Zidane N."/>
            <person name="Sherafi D."/>
            <person name="Paniz-Mondolfi A."/>
            <person name="Matsuoka M."/>
            <person name="Taylor G.M."/>
            <person name="Donoghue H.D."/>
            <person name="Bouwman A."/>
            <person name="Mays S."/>
            <person name="Watson C."/>
            <person name="Lockwood D."/>
            <person name="Khamispour A."/>
            <person name="Dowlati Y."/>
            <person name="Jianping S."/>
            <person name="Rea T.H."/>
            <person name="Vera-Cabrera L."/>
            <person name="Stefani M.M."/>
            <person name="Banu S."/>
            <person name="Macdonald M."/>
            <person name="Sapkota B.R."/>
            <person name="Spencer J.S."/>
            <person name="Thomas J."/>
            <person name="Harshman K."/>
            <person name="Singh P."/>
            <person name="Busso P."/>
            <person name="Gattiker A."/>
            <person name="Rougemont J."/>
            <person name="Brennan P.J."/>
            <person name="Cole S.T."/>
        </authorList>
    </citation>
    <scope>NUCLEOTIDE SEQUENCE [LARGE SCALE GENOMIC DNA]</scope>
    <source>
        <strain evidence="3">Br4923</strain>
    </source>
</reference>
<sequence>MFSYITTKSWNPGNQSRYSRPRRLSAYNGLYPKYFDVLDFTNDDPLHPAPPHLRPPLQLAHTRSLNARHIALNCRLMADSEFTAHEVTELADGLHRALSKLFSILRRRTPNGAVSGELTLAQLSILVTLLDQGPIRMTDLAAHERVRTPTTTVAIRRLEKIGLVKRSRDLSDLRAVLVDITPRGRTVHGESLANRRAALTTMLSQLPTSDLNILKNALAPLQRLASGEPVSSPAGDSPACKQA</sequence>
<feature type="domain" description="HTH marR-type" evidence="1">
    <location>
        <begin position="87"/>
        <end position="223"/>
    </location>
</feature>
<dbReference type="EMBL" id="FM211192">
    <property type="protein sequence ID" value="CAR72796.1"/>
    <property type="molecule type" value="Genomic_DNA"/>
</dbReference>
<dbReference type="PANTHER" id="PTHR39515">
    <property type="entry name" value="CONSERVED PROTEIN"/>
    <property type="match status" value="1"/>
</dbReference>
<accession>A0A0H3MWQ9</accession>
<dbReference type="InterPro" id="IPR000835">
    <property type="entry name" value="HTH_MarR-typ"/>
</dbReference>
<dbReference type="Pfam" id="PF01047">
    <property type="entry name" value="MarR"/>
    <property type="match status" value="1"/>
</dbReference>
<gene>
    <name evidence="2" type="ordered locus">MLBr02696</name>
</gene>
<dbReference type="GO" id="GO:0003700">
    <property type="term" value="F:DNA-binding transcription factor activity"/>
    <property type="evidence" value="ECO:0007669"/>
    <property type="project" value="InterPro"/>
</dbReference>
<dbReference type="SMART" id="SM00347">
    <property type="entry name" value="HTH_MARR"/>
    <property type="match status" value="1"/>
</dbReference>
<organism evidence="2 3">
    <name type="scientific">Mycobacterium leprae (strain Br4923)</name>
    <dbReference type="NCBI Taxonomy" id="561304"/>
    <lineage>
        <taxon>Bacteria</taxon>
        <taxon>Bacillati</taxon>
        <taxon>Actinomycetota</taxon>
        <taxon>Actinomycetes</taxon>
        <taxon>Mycobacteriales</taxon>
        <taxon>Mycobacteriaceae</taxon>
        <taxon>Mycobacterium</taxon>
    </lineage>
</organism>
<dbReference type="PROSITE" id="PS50995">
    <property type="entry name" value="HTH_MARR_2"/>
    <property type="match status" value="1"/>
</dbReference>
<evidence type="ECO:0000313" key="3">
    <source>
        <dbReference type="Proteomes" id="UP000006900"/>
    </source>
</evidence>
<dbReference type="Gene3D" id="1.10.10.10">
    <property type="entry name" value="Winged helix-like DNA-binding domain superfamily/Winged helix DNA-binding domain"/>
    <property type="match status" value="1"/>
</dbReference>
<proteinExistence type="predicted"/>